<proteinExistence type="predicted"/>
<dbReference type="InterPro" id="IPR035921">
    <property type="entry name" value="F/V-ATP_Csub_sf"/>
</dbReference>
<evidence type="ECO:0000313" key="2">
    <source>
        <dbReference type="EMBL" id="KKQ74999.1"/>
    </source>
</evidence>
<reference evidence="2 3" key="1">
    <citation type="journal article" date="2015" name="Nature">
        <title>rRNA introns, odd ribosomes, and small enigmatic genomes across a large radiation of phyla.</title>
        <authorList>
            <person name="Brown C.T."/>
            <person name="Hug L.A."/>
            <person name="Thomas B.C."/>
            <person name="Sharon I."/>
            <person name="Castelle C.J."/>
            <person name="Singh A."/>
            <person name="Wilkins M.J."/>
            <person name="Williams K.H."/>
            <person name="Banfield J.F."/>
        </authorList>
    </citation>
    <scope>NUCLEOTIDE SEQUENCE [LARGE SCALE GENOMIC DNA]</scope>
</reference>
<dbReference type="SUPFAM" id="SSF81333">
    <property type="entry name" value="F1F0 ATP synthase subunit C"/>
    <property type="match status" value="1"/>
</dbReference>
<sequence length="269" mass="29147">MNSQIAFKLSRIVLFTTLFTLLLLFVYLSKAETVKSQGLENAFSGIALTHEILDENPQDGAIVAITQNGFELSKIEYDNGIYGVITNSPAISIENNPKDGLNYVVYTGNGQVLVSASNGEIKKFDFITSSSAPGVGMKATRNGYVLGAALEDYSSETPGLIAVNIDPHLNTDLTNSVSRNIFDIFRSARQSAYLSPFEALRFLTAALIALFAFVLGFIYFGRVAQRGVEAVGRNPLAGRKIEVSVIINVLLTTVIILIGIIIAYLILII</sequence>
<feature type="transmembrane region" description="Helical" evidence="1">
    <location>
        <begin position="199"/>
        <end position="220"/>
    </location>
</feature>
<comment type="caution">
    <text evidence="2">The sequence shown here is derived from an EMBL/GenBank/DDBJ whole genome shotgun (WGS) entry which is preliminary data.</text>
</comment>
<dbReference type="Proteomes" id="UP000034181">
    <property type="component" value="Unassembled WGS sequence"/>
</dbReference>
<dbReference type="EMBL" id="LBUZ01000019">
    <property type="protein sequence ID" value="KKQ74999.1"/>
    <property type="molecule type" value="Genomic_DNA"/>
</dbReference>
<dbReference type="Gene3D" id="1.20.20.10">
    <property type="entry name" value="F1F0 ATP synthase subunit C"/>
    <property type="match status" value="1"/>
</dbReference>
<keyword evidence="1" id="KW-1133">Transmembrane helix</keyword>
<protein>
    <submittedName>
        <fullName evidence="2">Uncharacterized protein</fullName>
    </submittedName>
</protein>
<evidence type="ECO:0000256" key="1">
    <source>
        <dbReference type="SAM" id="Phobius"/>
    </source>
</evidence>
<gene>
    <name evidence="2" type="ORF">US96_C0019G0013</name>
</gene>
<feature type="transmembrane region" description="Helical" evidence="1">
    <location>
        <begin position="241"/>
        <end position="267"/>
    </location>
</feature>
<dbReference type="AlphaFoldDB" id="A0A0G0MMT0"/>
<keyword evidence="1" id="KW-0472">Membrane</keyword>
<accession>A0A0G0MMT0</accession>
<name>A0A0G0MMT0_9BACT</name>
<evidence type="ECO:0000313" key="3">
    <source>
        <dbReference type="Proteomes" id="UP000034181"/>
    </source>
</evidence>
<organism evidence="2 3">
    <name type="scientific">Candidatus Woesebacteria bacterium GW2011_GWB1_38_5b</name>
    <dbReference type="NCBI Taxonomy" id="1618569"/>
    <lineage>
        <taxon>Bacteria</taxon>
        <taxon>Candidatus Woeseibacteriota</taxon>
    </lineage>
</organism>
<keyword evidence="1" id="KW-0812">Transmembrane</keyword>
<dbReference type="InterPro" id="IPR038662">
    <property type="entry name" value="ATP_synth_F0_csu_sf"/>
</dbReference>